<sequence length="143" mass="16310">MRATQQEYEKIKEAFEILSKEMDDRDADCASPKNAVDKGYSLAVEHMKREMEEILTNISSNIKIQPNNTDMISKTEVIQMLRQMQIDSAKCCGFFVGHVTQLWVIKDLLGDKIHELGGKAYTIDKEGNVVDEAKESEEIKCQH</sequence>
<dbReference type="EMBL" id="BK016244">
    <property type="protein sequence ID" value="DAG04532.1"/>
    <property type="molecule type" value="Genomic_DNA"/>
</dbReference>
<proteinExistence type="predicted"/>
<protein>
    <submittedName>
        <fullName evidence="1">Uncharacterized protein</fullName>
    </submittedName>
</protein>
<name>A0A8S5VCT7_9CAUD</name>
<reference evidence="1" key="1">
    <citation type="journal article" date="2021" name="Proc. Natl. Acad. Sci. U.S.A.">
        <title>A Catalog of Tens of Thousands of Viruses from Human Metagenomes Reveals Hidden Associations with Chronic Diseases.</title>
        <authorList>
            <person name="Tisza M.J."/>
            <person name="Buck C.B."/>
        </authorList>
    </citation>
    <scope>NUCLEOTIDE SEQUENCE</scope>
    <source>
        <strain evidence="1">CtDXu9</strain>
    </source>
</reference>
<accession>A0A8S5VCT7</accession>
<organism evidence="1">
    <name type="scientific">Siphoviridae sp. ctDXu9</name>
    <dbReference type="NCBI Taxonomy" id="2825387"/>
    <lineage>
        <taxon>Viruses</taxon>
        <taxon>Duplodnaviria</taxon>
        <taxon>Heunggongvirae</taxon>
        <taxon>Uroviricota</taxon>
        <taxon>Caudoviricetes</taxon>
    </lineage>
</organism>
<evidence type="ECO:0000313" key="1">
    <source>
        <dbReference type="EMBL" id="DAG04532.1"/>
    </source>
</evidence>